<gene>
    <name evidence="3" type="ORF">GGR93_000722</name>
</gene>
<dbReference type="InterPro" id="IPR023393">
    <property type="entry name" value="START-like_dom_sf"/>
</dbReference>
<name>A0A7W6M5X5_9RHOB</name>
<dbReference type="OrthoDB" id="9800600at2"/>
<evidence type="ECO:0000313" key="4">
    <source>
        <dbReference type="Proteomes" id="UP000565745"/>
    </source>
</evidence>
<evidence type="ECO:0000256" key="1">
    <source>
        <dbReference type="ARBA" id="ARBA00006817"/>
    </source>
</evidence>
<reference evidence="3 4" key="1">
    <citation type="submission" date="2020-08" db="EMBL/GenBank/DDBJ databases">
        <title>Genomic Encyclopedia of Type Strains, Phase IV (KMG-IV): sequencing the most valuable type-strain genomes for metagenomic binning, comparative biology and taxonomic classification.</title>
        <authorList>
            <person name="Goeker M."/>
        </authorList>
    </citation>
    <scope>NUCLEOTIDE SEQUENCE [LARGE SCALE GENOMIC DNA]</scope>
    <source>
        <strain evidence="3 4">DSM 101015</strain>
    </source>
</reference>
<comment type="caution">
    <text evidence="3">The sequence shown here is derived from an EMBL/GenBank/DDBJ whole genome shotgun (WGS) entry which is preliminary data.</text>
</comment>
<dbReference type="AlphaFoldDB" id="A0A7W6M5X5"/>
<comment type="similarity">
    <text evidence="1">Belongs to the AHA1 family.</text>
</comment>
<proteinExistence type="inferred from homology"/>
<dbReference type="SUPFAM" id="SSF55961">
    <property type="entry name" value="Bet v1-like"/>
    <property type="match status" value="1"/>
</dbReference>
<sequence length="172" mass="18971">MTNIAPKSISRTFINAPIETVWSTLVATDQPLPFFFGAVCQTKNGLEEGAKMRMVNPNGKIAMVVGEVLRFDPPHCYSHTFKMTNIDEPPCVVTYELREKDGGTEFDLIITEAIEGSKLHKEMLSAQGFISSNIKAVAETGKPAFTGRMVGLLGPVFALLAKKKQRIENWPL</sequence>
<dbReference type="InterPro" id="IPR013538">
    <property type="entry name" value="ASHA1/2-like_C"/>
</dbReference>
<dbReference type="Pfam" id="PF08327">
    <property type="entry name" value="AHSA1"/>
    <property type="match status" value="1"/>
</dbReference>
<evidence type="ECO:0000259" key="2">
    <source>
        <dbReference type="Pfam" id="PF08327"/>
    </source>
</evidence>
<organism evidence="3 4">
    <name type="scientific">Sulfitobacter noctilucicola</name>
    <dbReference type="NCBI Taxonomy" id="1342301"/>
    <lineage>
        <taxon>Bacteria</taxon>
        <taxon>Pseudomonadati</taxon>
        <taxon>Pseudomonadota</taxon>
        <taxon>Alphaproteobacteria</taxon>
        <taxon>Rhodobacterales</taxon>
        <taxon>Roseobacteraceae</taxon>
        <taxon>Sulfitobacter</taxon>
    </lineage>
</organism>
<dbReference type="Gene3D" id="3.30.530.20">
    <property type="match status" value="1"/>
</dbReference>
<dbReference type="EMBL" id="JACIFU010000001">
    <property type="protein sequence ID" value="MBB4172961.1"/>
    <property type="molecule type" value="Genomic_DNA"/>
</dbReference>
<dbReference type="Proteomes" id="UP000565745">
    <property type="component" value="Unassembled WGS sequence"/>
</dbReference>
<keyword evidence="4" id="KW-1185">Reference proteome</keyword>
<accession>A0A7W6M5X5</accession>
<protein>
    <submittedName>
        <fullName evidence="3">Uncharacterized protein YndB with AHSA1/START domain</fullName>
    </submittedName>
</protein>
<dbReference type="RefSeq" id="WP_025054957.1">
    <property type="nucleotide sequence ID" value="NZ_JACIFU010000001.1"/>
</dbReference>
<evidence type="ECO:0000313" key="3">
    <source>
        <dbReference type="EMBL" id="MBB4172961.1"/>
    </source>
</evidence>
<feature type="domain" description="Activator of Hsp90 ATPase homologue 1/2-like C-terminal" evidence="2">
    <location>
        <begin position="15"/>
        <end position="127"/>
    </location>
</feature>